<dbReference type="GO" id="GO:0005886">
    <property type="term" value="C:plasma membrane"/>
    <property type="evidence" value="ECO:0007669"/>
    <property type="project" value="TreeGrafter"/>
</dbReference>
<name>A0A4Y9YAG3_9AGAM</name>
<keyword evidence="3 7" id="KW-0812">Transmembrane</keyword>
<dbReference type="SUPFAM" id="SSF103473">
    <property type="entry name" value="MFS general substrate transporter"/>
    <property type="match status" value="1"/>
</dbReference>
<evidence type="ECO:0000259" key="8">
    <source>
        <dbReference type="PROSITE" id="PS50850"/>
    </source>
</evidence>
<dbReference type="PANTHER" id="PTHR23508">
    <property type="entry name" value="CARBOXYLIC ACID TRANSPORTER PROTEIN HOMOLOG"/>
    <property type="match status" value="1"/>
</dbReference>
<evidence type="ECO:0000256" key="2">
    <source>
        <dbReference type="ARBA" id="ARBA00022448"/>
    </source>
</evidence>
<dbReference type="OrthoDB" id="2261376at2759"/>
<feature type="transmembrane region" description="Helical" evidence="7">
    <location>
        <begin position="389"/>
        <end position="416"/>
    </location>
</feature>
<keyword evidence="10" id="KW-1185">Reference proteome</keyword>
<feature type="transmembrane region" description="Helical" evidence="7">
    <location>
        <begin position="526"/>
        <end position="544"/>
    </location>
</feature>
<reference evidence="9 10" key="1">
    <citation type="submission" date="2019-02" db="EMBL/GenBank/DDBJ databases">
        <title>Genome sequencing of the rare red list fungi Dentipellis fragilis.</title>
        <authorList>
            <person name="Buettner E."/>
            <person name="Kellner H."/>
        </authorList>
    </citation>
    <scope>NUCLEOTIDE SEQUENCE [LARGE SCALE GENOMIC DNA]</scope>
    <source>
        <strain evidence="9 10">DSM 105465</strain>
    </source>
</reference>
<dbReference type="PROSITE" id="PS50850">
    <property type="entry name" value="MFS"/>
    <property type="match status" value="1"/>
</dbReference>
<dbReference type="Pfam" id="PF07690">
    <property type="entry name" value="MFS_1"/>
    <property type="match status" value="1"/>
</dbReference>
<dbReference type="STRING" id="205917.A0A4Y9YAG3"/>
<comment type="subcellular location">
    <subcellularLocation>
        <location evidence="1">Membrane</location>
        <topology evidence="1">Multi-pass membrane protein</topology>
    </subcellularLocation>
</comment>
<keyword evidence="5 7" id="KW-0472">Membrane</keyword>
<feature type="transmembrane region" description="Helical" evidence="7">
    <location>
        <begin position="304"/>
        <end position="325"/>
    </location>
</feature>
<feature type="transmembrane region" description="Helical" evidence="7">
    <location>
        <begin position="202"/>
        <end position="221"/>
    </location>
</feature>
<dbReference type="InterPro" id="IPR011701">
    <property type="entry name" value="MFS"/>
</dbReference>
<comment type="caution">
    <text evidence="9">The sequence shown here is derived from an EMBL/GenBank/DDBJ whole genome shotgun (WGS) entry which is preliminary data.</text>
</comment>
<protein>
    <recommendedName>
        <fullName evidence="8">Major facilitator superfamily (MFS) profile domain-containing protein</fullName>
    </recommendedName>
</protein>
<proteinExistence type="predicted"/>
<feature type="transmembrane region" description="Helical" evidence="7">
    <location>
        <begin position="488"/>
        <end position="511"/>
    </location>
</feature>
<keyword evidence="2" id="KW-0813">Transport</keyword>
<dbReference type="AlphaFoldDB" id="A0A4Y9YAG3"/>
<dbReference type="EMBL" id="SEOQ01000721">
    <property type="protein sequence ID" value="TFY57839.1"/>
    <property type="molecule type" value="Genomic_DNA"/>
</dbReference>
<evidence type="ECO:0000313" key="9">
    <source>
        <dbReference type="EMBL" id="TFY57839.1"/>
    </source>
</evidence>
<gene>
    <name evidence="9" type="ORF">EVG20_g8381</name>
</gene>
<evidence type="ECO:0000256" key="5">
    <source>
        <dbReference type="ARBA" id="ARBA00023136"/>
    </source>
</evidence>
<sequence>MGVRLVAGAYVVKHEETVDQLERVDGGKERVKAPGRRSNERARIGACFGCSKRQDLKHAEDLKSDREVPSIQVSILASVGQIRPADAQGFRVLRCLCFFPVVFLLPRRGLYDLRVRVPSPQFRGTINTDALSCSAGTALFSDGYANGVIGQVNSLLKRIYGTEISTNYTRTLSSTLFAGTIVGMLVFGYLSDKIGRKFGMTLATAIVALFSALCAASSGAHHSVGGLISMLSAMRFFVGIGVGAEYPCGSVAASEQSEEEGISKRAQNRWFALATNSMIDFGFVISSFTPLVLFWIFGENHLRAVWRLSLGLGFFPAVAVFIWRLSMEEPTRFKKDSMKNAKVPYVLIIKRYWRSLLAISFTWFLYDFITYPFSIYSSTIVNTITNNSAAISVVFGWNTVINLFYMPGTLGGALVVDYLGPKHTMITGLLLQAIIGFIMSGLYDKLVEHIAAFAVIYGIFLTFGEVGPGNCLGLLAAKTGPTAVRGQFYGIAAAIGKVGAFAGTWAFPAIIDDFGTKGNSGITGPFWIGSGLAILSACVTFLFIKPLTTDGMAREDAEFRQYLEDHGYDTSQMGLADQASQWSRDSLPEKEPEVDEKVVV</sequence>
<feature type="transmembrane region" description="Helical" evidence="7">
    <location>
        <begin position="172"/>
        <end position="190"/>
    </location>
</feature>
<evidence type="ECO:0000256" key="6">
    <source>
        <dbReference type="SAM" id="MobiDB-lite"/>
    </source>
</evidence>
<organism evidence="9 10">
    <name type="scientific">Dentipellis fragilis</name>
    <dbReference type="NCBI Taxonomy" id="205917"/>
    <lineage>
        <taxon>Eukaryota</taxon>
        <taxon>Fungi</taxon>
        <taxon>Dikarya</taxon>
        <taxon>Basidiomycota</taxon>
        <taxon>Agaricomycotina</taxon>
        <taxon>Agaricomycetes</taxon>
        <taxon>Russulales</taxon>
        <taxon>Hericiaceae</taxon>
        <taxon>Dentipellis</taxon>
    </lineage>
</organism>
<keyword evidence="4 7" id="KW-1133">Transmembrane helix</keyword>
<evidence type="ECO:0000313" key="10">
    <source>
        <dbReference type="Proteomes" id="UP000298327"/>
    </source>
</evidence>
<dbReference type="InterPro" id="IPR036259">
    <property type="entry name" value="MFS_trans_sf"/>
</dbReference>
<evidence type="ECO:0000256" key="1">
    <source>
        <dbReference type="ARBA" id="ARBA00004141"/>
    </source>
</evidence>
<dbReference type="GO" id="GO:0046943">
    <property type="term" value="F:carboxylic acid transmembrane transporter activity"/>
    <property type="evidence" value="ECO:0007669"/>
    <property type="project" value="TreeGrafter"/>
</dbReference>
<dbReference type="InterPro" id="IPR020846">
    <property type="entry name" value="MFS_dom"/>
</dbReference>
<dbReference type="Gene3D" id="1.20.1250.20">
    <property type="entry name" value="MFS general substrate transporter like domains"/>
    <property type="match status" value="1"/>
</dbReference>
<dbReference type="FunFam" id="1.20.1250.20:FF:000140">
    <property type="entry name" value="Putative MFS phospholipid transporter"/>
    <property type="match status" value="1"/>
</dbReference>
<accession>A0A4Y9YAG3</accession>
<dbReference type="PANTHER" id="PTHR23508:SF10">
    <property type="entry name" value="CARBOXYLIC ACID TRANSPORTER PROTEIN HOMOLOG"/>
    <property type="match status" value="1"/>
</dbReference>
<evidence type="ECO:0000256" key="4">
    <source>
        <dbReference type="ARBA" id="ARBA00022989"/>
    </source>
</evidence>
<dbReference type="Proteomes" id="UP000298327">
    <property type="component" value="Unassembled WGS sequence"/>
</dbReference>
<feature type="compositionally biased region" description="Basic and acidic residues" evidence="6">
    <location>
        <begin position="586"/>
        <end position="600"/>
    </location>
</feature>
<feature type="transmembrane region" description="Helical" evidence="7">
    <location>
        <begin position="270"/>
        <end position="298"/>
    </location>
</feature>
<feature type="region of interest" description="Disordered" evidence="6">
    <location>
        <begin position="579"/>
        <end position="600"/>
    </location>
</feature>
<evidence type="ECO:0000256" key="7">
    <source>
        <dbReference type="SAM" id="Phobius"/>
    </source>
</evidence>
<feature type="domain" description="Major facilitator superfamily (MFS) profile" evidence="8">
    <location>
        <begin position="131"/>
        <end position="548"/>
    </location>
</feature>
<feature type="transmembrane region" description="Helical" evidence="7">
    <location>
        <begin position="449"/>
        <end position="476"/>
    </location>
</feature>
<evidence type="ECO:0000256" key="3">
    <source>
        <dbReference type="ARBA" id="ARBA00022692"/>
    </source>
</evidence>